<protein>
    <submittedName>
        <fullName evidence="2">Uncharacterized protein</fullName>
    </submittedName>
</protein>
<gene>
    <name evidence="2" type="ORF">AQ619_12460</name>
</gene>
<feature type="region of interest" description="Disordered" evidence="1">
    <location>
        <begin position="47"/>
        <end position="79"/>
    </location>
</feature>
<dbReference type="KEGG" id="chq:AQ619_12460"/>
<accession>A0A0P0P0T9</accession>
<organism evidence="2 3">
    <name type="scientific">Caulobacter henricii</name>
    <dbReference type="NCBI Taxonomy" id="69395"/>
    <lineage>
        <taxon>Bacteria</taxon>
        <taxon>Pseudomonadati</taxon>
        <taxon>Pseudomonadota</taxon>
        <taxon>Alphaproteobacteria</taxon>
        <taxon>Caulobacterales</taxon>
        <taxon>Caulobacteraceae</taxon>
        <taxon>Caulobacter</taxon>
    </lineage>
</organism>
<dbReference type="STRING" id="69395.AQ619_12460"/>
<evidence type="ECO:0000256" key="1">
    <source>
        <dbReference type="SAM" id="MobiDB-lite"/>
    </source>
</evidence>
<dbReference type="Proteomes" id="UP000056905">
    <property type="component" value="Chromosome"/>
</dbReference>
<dbReference type="eggNOG" id="ENOG50348RC">
    <property type="taxonomic scope" value="Bacteria"/>
</dbReference>
<evidence type="ECO:0000313" key="3">
    <source>
        <dbReference type="Proteomes" id="UP000056905"/>
    </source>
</evidence>
<dbReference type="AlphaFoldDB" id="A0A0P0P0T9"/>
<keyword evidence="3" id="KW-1185">Reference proteome</keyword>
<name>A0A0P0P0T9_9CAUL</name>
<sequence>MTAKRGLLKAKARTGPAPCAIGALMTDTPDHSEETPIQRALRLKKAAIDAKPKPPRGGKFQREQAAGVQAGKSKPWMTR</sequence>
<reference evidence="2 3" key="1">
    <citation type="submission" date="2015-10" db="EMBL/GenBank/DDBJ databases">
        <title>Conservation of the essential genome among Caulobacter and Brevundimonas species.</title>
        <authorList>
            <person name="Scott D."/>
            <person name="Ely B."/>
        </authorList>
    </citation>
    <scope>NUCLEOTIDE SEQUENCE [LARGE SCALE GENOMIC DNA]</scope>
    <source>
        <strain evidence="2 3">CB4</strain>
    </source>
</reference>
<evidence type="ECO:0000313" key="2">
    <source>
        <dbReference type="EMBL" id="ALL14088.1"/>
    </source>
</evidence>
<dbReference type="EMBL" id="CP013002">
    <property type="protein sequence ID" value="ALL14088.1"/>
    <property type="molecule type" value="Genomic_DNA"/>
</dbReference>
<proteinExistence type="predicted"/>